<dbReference type="Proteomes" id="UP000228949">
    <property type="component" value="Unassembled WGS sequence"/>
</dbReference>
<evidence type="ECO:0000256" key="3">
    <source>
        <dbReference type="ARBA" id="ARBA00022723"/>
    </source>
</evidence>
<dbReference type="Gene3D" id="3.30.310.50">
    <property type="entry name" value="Alpha-D-phosphohexomutase, C-terminal domain"/>
    <property type="match status" value="1"/>
</dbReference>
<dbReference type="SUPFAM" id="SSF53738">
    <property type="entry name" value="Phosphoglucomutase, first 3 domains"/>
    <property type="match status" value="2"/>
</dbReference>
<dbReference type="GO" id="GO:0005975">
    <property type="term" value="P:carbohydrate metabolic process"/>
    <property type="evidence" value="ECO:0007669"/>
    <property type="project" value="InterPro"/>
</dbReference>
<proteinExistence type="predicted"/>
<feature type="domain" description="Alpha-D-phosphohexomutase alpha/beta/alpha" evidence="8">
    <location>
        <begin position="126"/>
        <end position="216"/>
    </location>
</feature>
<dbReference type="InterPro" id="IPR005841">
    <property type="entry name" value="Alpha-D-phosphohexomutase_SF"/>
</dbReference>
<sequence length="311" mass="36185">MNKKFLNLYTRFLRKFFKIKKPLKVVFDCSNGTAGLILKNFLKPKTQNLKPIFINQTPDGNFPAHGPNPLGPGALKQLRAAVKKQRADLGVIFDVDGDRIFIIDDQSRFVYPDIVAWLLIWHLEPKKVIIDARFGWLMKKFQVSSSKFQVFESKVGHYFIEKLIREKKADFGAEQSGHYYFKKFFNADSGILAAIEIINAVSRLPYKLSELIEFLPAYYRSGELNFLVKQIKQKERLMNRLKKKYQHKAVKISELDGLKMEFNPPAGKWWFNIRPSNTEPLIRLNIEAVSKKILDQKIKEFRSFIASCGRY</sequence>
<dbReference type="GO" id="GO:0016868">
    <property type="term" value="F:intramolecular phosphotransferase activity"/>
    <property type="evidence" value="ECO:0007669"/>
    <property type="project" value="InterPro"/>
</dbReference>
<dbReference type="InterPro" id="IPR005843">
    <property type="entry name" value="A-D-PHexomutase_C"/>
</dbReference>
<evidence type="ECO:0000256" key="1">
    <source>
        <dbReference type="ARBA" id="ARBA00001946"/>
    </source>
</evidence>
<gene>
    <name evidence="9" type="ORF">COS61_01470</name>
</gene>
<dbReference type="Pfam" id="PF02879">
    <property type="entry name" value="PGM_PMM_II"/>
    <property type="match status" value="1"/>
</dbReference>
<dbReference type="AlphaFoldDB" id="A0A2M7B5R2"/>
<feature type="domain" description="Alpha-D-phosphohexomutase C-terminal" evidence="6">
    <location>
        <begin position="224"/>
        <end position="296"/>
    </location>
</feature>
<keyword evidence="4" id="KW-0460">Magnesium</keyword>
<evidence type="ECO:0000256" key="2">
    <source>
        <dbReference type="ARBA" id="ARBA00022553"/>
    </source>
</evidence>
<dbReference type="PANTHER" id="PTHR43771:SF1">
    <property type="entry name" value="PHOSPHOMANNOMUTASE"/>
    <property type="match status" value="1"/>
</dbReference>
<dbReference type="Pfam" id="PF02880">
    <property type="entry name" value="PGM_PMM_III"/>
    <property type="match status" value="1"/>
</dbReference>
<name>A0A2M7B5R2_9BACT</name>
<evidence type="ECO:0000313" key="9">
    <source>
        <dbReference type="EMBL" id="PIU98425.1"/>
    </source>
</evidence>
<dbReference type="InterPro" id="IPR005845">
    <property type="entry name" value="A-D-PHexomutase_a/b/a-II"/>
</dbReference>
<dbReference type="InterPro" id="IPR005846">
    <property type="entry name" value="A-D-PHexomutase_a/b/a-III"/>
</dbReference>
<dbReference type="PRINTS" id="PR00509">
    <property type="entry name" value="PGMPMM"/>
</dbReference>
<organism evidence="9 10">
    <name type="scientific">Candidatus Wolfebacteria bacterium CG03_land_8_20_14_0_80_40_12</name>
    <dbReference type="NCBI Taxonomy" id="1975069"/>
    <lineage>
        <taxon>Bacteria</taxon>
        <taxon>Candidatus Wolfeibacteriota</taxon>
    </lineage>
</organism>
<dbReference type="InterPro" id="IPR016055">
    <property type="entry name" value="A-D-PHexomutase_a/b/a-I/II/III"/>
</dbReference>
<evidence type="ECO:0000259" key="6">
    <source>
        <dbReference type="Pfam" id="PF00408"/>
    </source>
</evidence>
<comment type="cofactor">
    <cofactor evidence="1">
        <name>Mg(2+)</name>
        <dbReference type="ChEBI" id="CHEBI:18420"/>
    </cofactor>
</comment>
<evidence type="ECO:0000259" key="8">
    <source>
        <dbReference type="Pfam" id="PF02880"/>
    </source>
</evidence>
<dbReference type="PANTHER" id="PTHR43771">
    <property type="entry name" value="PHOSPHOMANNOMUTASE"/>
    <property type="match status" value="1"/>
</dbReference>
<evidence type="ECO:0000259" key="7">
    <source>
        <dbReference type="Pfam" id="PF02879"/>
    </source>
</evidence>
<dbReference type="EMBL" id="PEVJ01000034">
    <property type="protein sequence ID" value="PIU98425.1"/>
    <property type="molecule type" value="Genomic_DNA"/>
</dbReference>
<evidence type="ECO:0000256" key="4">
    <source>
        <dbReference type="ARBA" id="ARBA00022842"/>
    </source>
</evidence>
<evidence type="ECO:0008006" key="11">
    <source>
        <dbReference type="Google" id="ProtNLM"/>
    </source>
</evidence>
<dbReference type="Pfam" id="PF00408">
    <property type="entry name" value="PGM_PMM_IV"/>
    <property type="match status" value="1"/>
</dbReference>
<dbReference type="SUPFAM" id="SSF55957">
    <property type="entry name" value="Phosphoglucomutase, C-terminal domain"/>
    <property type="match status" value="1"/>
</dbReference>
<evidence type="ECO:0000313" key="10">
    <source>
        <dbReference type="Proteomes" id="UP000228949"/>
    </source>
</evidence>
<dbReference type="GO" id="GO:0046872">
    <property type="term" value="F:metal ion binding"/>
    <property type="evidence" value="ECO:0007669"/>
    <property type="project" value="UniProtKB-KW"/>
</dbReference>
<dbReference type="InterPro" id="IPR036900">
    <property type="entry name" value="A-D-PHexomutase_C_sf"/>
</dbReference>
<keyword evidence="2" id="KW-0597">Phosphoprotein</keyword>
<reference evidence="10" key="1">
    <citation type="submission" date="2017-09" db="EMBL/GenBank/DDBJ databases">
        <title>Depth-based differentiation of microbial function through sediment-hosted aquifers and enrichment of novel symbionts in the deep terrestrial subsurface.</title>
        <authorList>
            <person name="Probst A.J."/>
            <person name="Ladd B."/>
            <person name="Jarett J.K."/>
            <person name="Geller-Mcgrath D.E."/>
            <person name="Sieber C.M.K."/>
            <person name="Emerson J.B."/>
            <person name="Anantharaman K."/>
            <person name="Thomas B.C."/>
            <person name="Malmstrom R."/>
            <person name="Stieglmeier M."/>
            <person name="Klingl A."/>
            <person name="Woyke T."/>
            <person name="Ryan C.M."/>
            <person name="Banfield J.F."/>
        </authorList>
    </citation>
    <scope>NUCLEOTIDE SEQUENCE [LARGE SCALE GENOMIC DNA]</scope>
</reference>
<keyword evidence="5" id="KW-0413">Isomerase</keyword>
<protein>
    <recommendedName>
        <fullName evidence="11">Phosphomannomutase/phosphoglucomutase</fullName>
    </recommendedName>
</protein>
<comment type="caution">
    <text evidence="9">The sequence shown here is derived from an EMBL/GenBank/DDBJ whole genome shotgun (WGS) entry which is preliminary data.</text>
</comment>
<feature type="domain" description="Alpha-D-phosphohexomutase alpha/beta/alpha" evidence="7">
    <location>
        <begin position="9"/>
        <end position="105"/>
    </location>
</feature>
<keyword evidence="3" id="KW-0479">Metal-binding</keyword>
<dbReference type="Gene3D" id="3.40.120.10">
    <property type="entry name" value="Alpha-D-Glucose-1,6-Bisphosphate, subunit A, domain 3"/>
    <property type="match status" value="2"/>
</dbReference>
<accession>A0A2M7B5R2</accession>
<evidence type="ECO:0000256" key="5">
    <source>
        <dbReference type="ARBA" id="ARBA00023235"/>
    </source>
</evidence>